<accession>A0A835MRI0</accession>
<feature type="compositionally biased region" description="Polar residues" evidence="1">
    <location>
        <begin position="41"/>
        <end position="59"/>
    </location>
</feature>
<dbReference type="PANTHER" id="PTHR36245:SF7">
    <property type="entry name" value="GLYCINE-RICH PROTEIN"/>
    <property type="match status" value="1"/>
</dbReference>
<organism evidence="3 4">
    <name type="scientific">Salix dunnii</name>
    <dbReference type="NCBI Taxonomy" id="1413687"/>
    <lineage>
        <taxon>Eukaryota</taxon>
        <taxon>Viridiplantae</taxon>
        <taxon>Streptophyta</taxon>
        <taxon>Embryophyta</taxon>
        <taxon>Tracheophyta</taxon>
        <taxon>Spermatophyta</taxon>
        <taxon>Magnoliopsida</taxon>
        <taxon>eudicotyledons</taxon>
        <taxon>Gunneridae</taxon>
        <taxon>Pentapetalae</taxon>
        <taxon>rosids</taxon>
        <taxon>fabids</taxon>
        <taxon>Malpighiales</taxon>
        <taxon>Salicaceae</taxon>
        <taxon>Saliceae</taxon>
        <taxon>Salix</taxon>
    </lineage>
</organism>
<feature type="chain" id="PRO_5032540653" description="Glycine-rich protein" evidence="2">
    <location>
        <begin position="23"/>
        <end position="158"/>
    </location>
</feature>
<dbReference type="AlphaFoldDB" id="A0A835MRI0"/>
<name>A0A835MRI0_9ROSI</name>
<evidence type="ECO:0000313" key="3">
    <source>
        <dbReference type="EMBL" id="KAF9675005.1"/>
    </source>
</evidence>
<reference evidence="3 4" key="1">
    <citation type="submission" date="2020-10" db="EMBL/GenBank/DDBJ databases">
        <title>Plant Genome Project.</title>
        <authorList>
            <person name="Zhang R.-G."/>
        </authorList>
    </citation>
    <scope>NUCLEOTIDE SEQUENCE [LARGE SCALE GENOMIC DNA]</scope>
    <source>
        <strain evidence="3">FAFU-HL-1</strain>
        <tissue evidence="3">Leaf</tissue>
    </source>
</reference>
<evidence type="ECO:0000313" key="4">
    <source>
        <dbReference type="Proteomes" id="UP000657918"/>
    </source>
</evidence>
<dbReference type="OrthoDB" id="851282at2759"/>
<keyword evidence="2" id="KW-0732">Signal</keyword>
<protein>
    <recommendedName>
        <fullName evidence="5">Glycine-rich protein</fullName>
    </recommendedName>
</protein>
<evidence type="ECO:0000256" key="2">
    <source>
        <dbReference type="SAM" id="SignalP"/>
    </source>
</evidence>
<evidence type="ECO:0008006" key="5">
    <source>
        <dbReference type="Google" id="ProtNLM"/>
    </source>
</evidence>
<proteinExistence type="predicted"/>
<sequence length="158" mass="15945">MHRGGTMGSLLGLLVITSLCLSESSTPLDDKPPLLPDLTVSRTDPLQQNNLGATGTHGISSIDDDSNGRSGLVHSSKFAHGGSAHGHGRGRGGGATGAADNANGGGRSQGGRAAVPIIIAGAAANHRPNNHHNAGSRQVKCILPTTLITTTFVALIVH</sequence>
<dbReference type="Proteomes" id="UP000657918">
    <property type="component" value="Unassembled WGS sequence"/>
</dbReference>
<dbReference type="EMBL" id="JADGMS010000010">
    <property type="protein sequence ID" value="KAF9675005.1"/>
    <property type="molecule type" value="Genomic_DNA"/>
</dbReference>
<feature type="signal peptide" evidence="2">
    <location>
        <begin position="1"/>
        <end position="22"/>
    </location>
</feature>
<feature type="region of interest" description="Disordered" evidence="1">
    <location>
        <begin position="41"/>
        <end position="110"/>
    </location>
</feature>
<evidence type="ECO:0000256" key="1">
    <source>
        <dbReference type="SAM" id="MobiDB-lite"/>
    </source>
</evidence>
<comment type="caution">
    <text evidence="3">The sequence shown here is derived from an EMBL/GenBank/DDBJ whole genome shotgun (WGS) entry which is preliminary data.</text>
</comment>
<gene>
    <name evidence="3" type="ORF">SADUNF_Sadunf10G0186600</name>
</gene>
<keyword evidence="4" id="KW-1185">Reference proteome</keyword>
<dbReference type="PANTHER" id="PTHR36245">
    <property type="entry name" value="GLYCINE-RICH PROTEIN DOT1-LIKE"/>
    <property type="match status" value="1"/>
</dbReference>